<comment type="caution">
    <text evidence="1">The sequence shown here is derived from an EMBL/GenBank/DDBJ whole genome shotgun (WGS) entry which is preliminary data.</text>
</comment>
<dbReference type="Proteomes" id="UP000193411">
    <property type="component" value="Unassembled WGS sequence"/>
</dbReference>
<protein>
    <submittedName>
        <fullName evidence="1">Uncharacterized protein</fullName>
    </submittedName>
</protein>
<accession>A0A1Y2HN53</accession>
<evidence type="ECO:0000313" key="2">
    <source>
        <dbReference type="Proteomes" id="UP000193411"/>
    </source>
</evidence>
<dbReference type="EMBL" id="MCFL01000019">
    <property type="protein sequence ID" value="ORZ36018.1"/>
    <property type="molecule type" value="Genomic_DNA"/>
</dbReference>
<proteinExistence type="predicted"/>
<name>A0A1Y2HN53_9FUNG</name>
<keyword evidence="2" id="KW-1185">Reference proteome</keyword>
<evidence type="ECO:0000313" key="1">
    <source>
        <dbReference type="EMBL" id="ORZ36018.1"/>
    </source>
</evidence>
<sequence length="61" mass="7090">MPNGRWFGRCRELWHVTPDYSVGVNEQRIFDSDLPLVVVSWAIGFYHSWSSVCKCRNASQT</sequence>
<reference evidence="1 2" key="1">
    <citation type="submission" date="2016-07" db="EMBL/GenBank/DDBJ databases">
        <title>Pervasive Adenine N6-methylation of Active Genes in Fungi.</title>
        <authorList>
            <consortium name="DOE Joint Genome Institute"/>
            <person name="Mondo S.J."/>
            <person name="Dannebaum R.O."/>
            <person name="Kuo R.C."/>
            <person name="Labutti K."/>
            <person name="Haridas S."/>
            <person name="Kuo A."/>
            <person name="Salamov A."/>
            <person name="Ahrendt S.R."/>
            <person name="Lipzen A."/>
            <person name="Sullivan W."/>
            <person name="Andreopoulos W.B."/>
            <person name="Clum A."/>
            <person name="Lindquist E."/>
            <person name="Daum C."/>
            <person name="Ramamoorthy G.K."/>
            <person name="Gryganskyi A."/>
            <person name="Culley D."/>
            <person name="Magnuson J.K."/>
            <person name="James T.Y."/>
            <person name="O'Malley M.A."/>
            <person name="Stajich J.E."/>
            <person name="Spatafora J.W."/>
            <person name="Visel A."/>
            <person name="Grigoriev I.V."/>
        </authorList>
    </citation>
    <scope>NUCLEOTIDE SEQUENCE [LARGE SCALE GENOMIC DNA]</scope>
    <source>
        <strain evidence="1 2">PL171</strain>
    </source>
</reference>
<gene>
    <name evidence="1" type="ORF">BCR44DRAFT_33871</name>
</gene>
<dbReference type="AlphaFoldDB" id="A0A1Y2HN53"/>
<organism evidence="1 2">
    <name type="scientific">Catenaria anguillulae PL171</name>
    <dbReference type="NCBI Taxonomy" id="765915"/>
    <lineage>
        <taxon>Eukaryota</taxon>
        <taxon>Fungi</taxon>
        <taxon>Fungi incertae sedis</taxon>
        <taxon>Blastocladiomycota</taxon>
        <taxon>Blastocladiomycetes</taxon>
        <taxon>Blastocladiales</taxon>
        <taxon>Catenariaceae</taxon>
        <taxon>Catenaria</taxon>
    </lineage>
</organism>